<dbReference type="InterPro" id="IPR002213">
    <property type="entry name" value="UDP_glucos_trans"/>
</dbReference>
<dbReference type="PANTHER" id="PTHR11926:SF1498">
    <property type="entry name" value="GLYCOSYLTRANSFERASE"/>
    <property type="match status" value="1"/>
</dbReference>
<sequence length="483" mass="53823">MVSKLHAVCIPYPAQGHVTPMLKLAKLLHHKGFHITFVDIEYNHTHLLRAREFGLLDGLPDFRFETIPNGLPPSDDDNVTQDTVSLYQSLLANGLGHFRDLLRKLNDSDVSNVPRVTCIVTDDELLFPMEAAQELGVPCVGLWTASTVSLVCYSHVPRLFEEGLTPVTSASGLTKEYLDTVIEWMPGMTDIRFRDLPTYVRTTDPNDGMLDFILKATSGDITASAVIFNTFESLERDALDTMSSILDPVPVYSIGPLHLLADQMEDDRLKHIDSNLWLEQSECVEWLDSKEPESVIYVNFGSMAVISPQHLIEVAWGLANSMQSFLWIIRSDLVEGKAAILPPEFVTKTEGRGLLASWCRQEEVLKHPSVGGFLSHMEWNSTIESISAGVPMLCLPNFADQQTNTWLACTKLGIGMEIDEDVKRDQVEMLVRELMVGEKGMEMKAKAIELKKKAKEASNLGGSSSRNLDNLLTDVLCTPIVRH</sequence>
<evidence type="ECO:0000313" key="5">
    <source>
        <dbReference type="Proteomes" id="UP001396334"/>
    </source>
</evidence>
<dbReference type="EMBL" id="JBBPBN010000013">
    <property type="protein sequence ID" value="KAK9025347.1"/>
    <property type="molecule type" value="Genomic_DNA"/>
</dbReference>
<dbReference type="Proteomes" id="UP001396334">
    <property type="component" value="Unassembled WGS sequence"/>
</dbReference>
<comment type="similarity">
    <text evidence="1">Belongs to the UDP-glycosyltransferase family.</text>
</comment>
<evidence type="ECO:0008006" key="6">
    <source>
        <dbReference type="Google" id="ProtNLM"/>
    </source>
</evidence>
<dbReference type="Gene3D" id="3.40.50.2000">
    <property type="entry name" value="Glycogen Phosphorylase B"/>
    <property type="match status" value="2"/>
</dbReference>
<comment type="caution">
    <text evidence="4">The sequence shown here is derived from an EMBL/GenBank/DDBJ whole genome shotgun (WGS) entry which is preliminary data.</text>
</comment>
<protein>
    <recommendedName>
        <fullName evidence="6">Glycosyltransferase</fullName>
    </recommendedName>
</protein>
<evidence type="ECO:0000256" key="3">
    <source>
        <dbReference type="ARBA" id="ARBA00022679"/>
    </source>
</evidence>
<proteinExistence type="inferred from homology"/>
<keyword evidence="2" id="KW-0328">Glycosyltransferase</keyword>
<reference evidence="4 5" key="1">
    <citation type="journal article" date="2024" name="G3 (Bethesda)">
        <title>Genome assembly of Hibiscus sabdariffa L. provides insights into metabolisms of medicinal natural products.</title>
        <authorList>
            <person name="Kim T."/>
        </authorList>
    </citation>
    <scope>NUCLEOTIDE SEQUENCE [LARGE SCALE GENOMIC DNA]</scope>
    <source>
        <strain evidence="4">TK-2024</strain>
        <tissue evidence="4">Old leaves</tissue>
    </source>
</reference>
<dbReference type="SUPFAM" id="SSF53756">
    <property type="entry name" value="UDP-Glycosyltransferase/glycogen phosphorylase"/>
    <property type="match status" value="1"/>
</dbReference>
<gene>
    <name evidence="4" type="ORF">V6N11_038216</name>
</gene>
<evidence type="ECO:0000313" key="4">
    <source>
        <dbReference type="EMBL" id="KAK9025347.1"/>
    </source>
</evidence>
<name>A0ABR2SJB3_9ROSI</name>
<dbReference type="CDD" id="cd03784">
    <property type="entry name" value="GT1_Gtf-like"/>
    <property type="match status" value="1"/>
</dbReference>
<evidence type="ECO:0000256" key="1">
    <source>
        <dbReference type="ARBA" id="ARBA00009995"/>
    </source>
</evidence>
<keyword evidence="3" id="KW-0808">Transferase</keyword>
<evidence type="ECO:0000256" key="2">
    <source>
        <dbReference type="ARBA" id="ARBA00022676"/>
    </source>
</evidence>
<dbReference type="Pfam" id="PF00201">
    <property type="entry name" value="UDPGT"/>
    <property type="match status" value="1"/>
</dbReference>
<accession>A0ABR2SJB3</accession>
<dbReference type="PANTHER" id="PTHR11926">
    <property type="entry name" value="GLUCOSYL/GLUCURONOSYL TRANSFERASES"/>
    <property type="match status" value="1"/>
</dbReference>
<organism evidence="4 5">
    <name type="scientific">Hibiscus sabdariffa</name>
    <name type="common">roselle</name>
    <dbReference type="NCBI Taxonomy" id="183260"/>
    <lineage>
        <taxon>Eukaryota</taxon>
        <taxon>Viridiplantae</taxon>
        <taxon>Streptophyta</taxon>
        <taxon>Embryophyta</taxon>
        <taxon>Tracheophyta</taxon>
        <taxon>Spermatophyta</taxon>
        <taxon>Magnoliopsida</taxon>
        <taxon>eudicotyledons</taxon>
        <taxon>Gunneridae</taxon>
        <taxon>Pentapetalae</taxon>
        <taxon>rosids</taxon>
        <taxon>malvids</taxon>
        <taxon>Malvales</taxon>
        <taxon>Malvaceae</taxon>
        <taxon>Malvoideae</taxon>
        <taxon>Hibiscus</taxon>
    </lineage>
</organism>
<keyword evidence="5" id="KW-1185">Reference proteome</keyword>